<evidence type="ECO:0000256" key="4">
    <source>
        <dbReference type="ARBA" id="ARBA00022984"/>
    </source>
</evidence>
<dbReference type="InterPro" id="IPR015942">
    <property type="entry name" value="Asp/Glu/hydantoin_racemase"/>
</dbReference>
<feature type="binding site" evidence="7">
    <location>
        <begin position="15"/>
        <end position="16"/>
    </location>
    <ligand>
        <name>substrate</name>
    </ligand>
</feature>
<dbReference type="FunFam" id="3.40.50.1860:FF:000001">
    <property type="entry name" value="Glutamate racemase"/>
    <property type="match status" value="1"/>
</dbReference>
<keyword evidence="4 7" id="KW-0573">Peptidoglycan synthesis</keyword>
<dbReference type="PANTHER" id="PTHR21198:SF2">
    <property type="entry name" value="GLUTAMATE RACEMASE"/>
    <property type="match status" value="1"/>
</dbReference>
<feature type="binding site" evidence="7">
    <location>
        <begin position="79"/>
        <end position="80"/>
    </location>
    <ligand>
        <name>substrate</name>
    </ligand>
</feature>
<evidence type="ECO:0000256" key="6">
    <source>
        <dbReference type="ARBA" id="ARBA00023316"/>
    </source>
</evidence>
<dbReference type="GO" id="GO:0008360">
    <property type="term" value="P:regulation of cell shape"/>
    <property type="evidence" value="ECO:0007669"/>
    <property type="project" value="UniProtKB-KW"/>
</dbReference>
<dbReference type="InterPro" id="IPR018187">
    <property type="entry name" value="Asp/Glu_racemase_AS_1"/>
</dbReference>
<dbReference type="NCBIfam" id="TIGR00067">
    <property type="entry name" value="glut_race"/>
    <property type="match status" value="1"/>
</dbReference>
<keyword evidence="3 7" id="KW-0133">Cell shape</keyword>
<dbReference type="GO" id="GO:0008881">
    <property type="term" value="F:glutamate racemase activity"/>
    <property type="evidence" value="ECO:0007669"/>
    <property type="project" value="UniProtKB-UniRule"/>
</dbReference>
<evidence type="ECO:0000256" key="7">
    <source>
        <dbReference type="HAMAP-Rule" id="MF_00258"/>
    </source>
</evidence>
<dbReference type="EMBL" id="DQVE01000015">
    <property type="protein sequence ID" value="HIP98069.1"/>
    <property type="molecule type" value="Genomic_DNA"/>
</dbReference>
<feature type="active site" description="Proton donor/acceptor" evidence="7">
    <location>
        <position position="78"/>
    </location>
</feature>
<dbReference type="PROSITE" id="PS00923">
    <property type="entry name" value="ASP_GLU_RACEMASE_1"/>
    <property type="match status" value="1"/>
</dbReference>
<evidence type="ECO:0000313" key="9">
    <source>
        <dbReference type="Proteomes" id="UP000606463"/>
    </source>
</evidence>
<feature type="binding site" evidence="7">
    <location>
        <begin position="47"/>
        <end position="48"/>
    </location>
    <ligand>
        <name>substrate</name>
    </ligand>
</feature>
<dbReference type="EC" id="5.1.1.3" evidence="2 7"/>
<keyword evidence="6 7" id="KW-0961">Cell wall biogenesis/degradation</keyword>
<dbReference type="PANTHER" id="PTHR21198">
    <property type="entry name" value="GLUTAMATE RACEMASE"/>
    <property type="match status" value="1"/>
</dbReference>
<dbReference type="GO" id="GO:0009252">
    <property type="term" value="P:peptidoglycan biosynthetic process"/>
    <property type="evidence" value="ECO:0007669"/>
    <property type="project" value="UniProtKB-UniRule"/>
</dbReference>
<keyword evidence="5 7" id="KW-0413">Isomerase</keyword>
<proteinExistence type="inferred from homology"/>
<organism evidence="8 9">
    <name type="scientific">Aquifex aeolicus</name>
    <dbReference type="NCBI Taxonomy" id="63363"/>
    <lineage>
        <taxon>Bacteria</taxon>
        <taxon>Pseudomonadati</taxon>
        <taxon>Aquificota</taxon>
        <taxon>Aquificia</taxon>
        <taxon>Aquificales</taxon>
        <taxon>Aquificaceae</taxon>
        <taxon>Aquifex</taxon>
    </lineage>
</organism>
<reference evidence="8" key="1">
    <citation type="journal article" date="2020" name="ISME J.">
        <title>Gammaproteobacteria mediating utilization of methyl-, sulfur- and petroleum organic compounds in deep ocean hydrothermal plumes.</title>
        <authorList>
            <person name="Zhou Z."/>
            <person name="Liu Y."/>
            <person name="Pan J."/>
            <person name="Cron B.R."/>
            <person name="Toner B.M."/>
            <person name="Anantharaman K."/>
            <person name="Breier J.A."/>
            <person name="Dick G.J."/>
            <person name="Li M."/>
        </authorList>
    </citation>
    <scope>NUCLEOTIDE SEQUENCE</scope>
    <source>
        <strain evidence="8">SZUA-1501</strain>
    </source>
</reference>
<dbReference type="Proteomes" id="UP000606463">
    <property type="component" value="Unassembled WGS sequence"/>
</dbReference>
<dbReference type="AlphaFoldDB" id="A0A9D0YPB7"/>
<sequence>MESKPFHTLKVGVFDSGLGGLTVLSELTKVSSGVKFFYLGDTARVPYGIRSDETIVEYSLECARFLLKFGIDVLVIACNTASAKATESLKKEFPFLKIFEVITPAVDVVSVTAKSSVGIIGTPATVESNVYLERLEFLNPSLEIFQKPTPLLVPLVEEGLTDGKVVFEVLKHYLWEWKEKIDTLLLGCTHYPLLEYSIKKLFPHWGIVNSAKPLAQKLKPILNFGVKNEIRLYFTDKTAFLEEMVNRIPLKGKIKRLEIGNLL</sequence>
<dbReference type="InterPro" id="IPR033134">
    <property type="entry name" value="Asp/Glu_racemase_AS_2"/>
</dbReference>
<evidence type="ECO:0000256" key="2">
    <source>
        <dbReference type="ARBA" id="ARBA00013090"/>
    </source>
</evidence>
<dbReference type="PROSITE" id="PS00924">
    <property type="entry name" value="ASP_GLU_RACEMASE_2"/>
    <property type="match status" value="1"/>
</dbReference>
<dbReference type="GO" id="GO:0071555">
    <property type="term" value="P:cell wall organization"/>
    <property type="evidence" value="ECO:0007669"/>
    <property type="project" value="UniProtKB-KW"/>
</dbReference>
<evidence type="ECO:0000256" key="5">
    <source>
        <dbReference type="ARBA" id="ARBA00023235"/>
    </source>
</evidence>
<dbReference type="InterPro" id="IPR004391">
    <property type="entry name" value="Glu_race"/>
</dbReference>
<comment type="pathway">
    <text evidence="7">Cell wall biogenesis; peptidoglycan biosynthesis.</text>
</comment>
<dbReference type="InterPro" id="IPR001920">
    <property type="entry name" value="Asp/Glu_race"/>
</dbReference>
<name>A0A9D0YPB7_AQUAO</name>
<feature type="binding site" evidence="7">
    <location>
        <begin position="189"/>
        <end position="190"/>
    </location>
    <ligand>
        <name>substrate</name>
    </ligand>
</feature>
<accession>A0A9D0YPB7</accession>
<feature type="active site" description="Proton donor/acceptor" evidence="7">
    <location>
        <position position="188"/>
    </location>
</feature>
<evidence type="ECO:0000313" key="8">
    <source>
        <dbReference type="EMBL" id="HIP98069.1"/>
    </source>
</evidence>
<comment type="caution">
    <text evidence="8">The sequence shown here is derived from an EMBL/GenBank/DDBJ whole genome shotgun (WGS) entry which is preliminary data.</text>
</comment>
<dbReference type="HAMAP" id="MF_00258">
    <property type="entry name" value="Glu_racemase"/>
    <property type="match status" value="1"/>
</dbReference>
<evidence type="ECO:0000256" key="1">
    <source>
        <dbReference type="ARBA" id="ARBA00001602"/>
    </source>
</evidence>
<comment type="catalytic activity">
    <reaction evidence="1 7">
        <text>L-glutamate = D-glutamate</text>
        <dbReference type="Rhea" id="RHEA:12813"/>
        <dbReference type="ChEBI" id="CHEBI:29985"/>
        <dbReference type="ChEBI" id="CHEBI:29986"/>
        <dbReference type="EC" id="5.1.1.3"/>
    </reaction>
</comment>
<comment type="similarity">
    <text evidence="7">Belongs to the aspartate/glutamate racemases family.</text>
</comment>
<dbReference type="Pfam" id="PF01177">
    <property type="entry name" value="Asp_Glu_race"/>
    <property type="match status" value="1"/>
</dbReference>
<evidence type="ECO:0000256" key="3">
    <source>
        <dbReference type="ARBA" id="ARBA00022960"/>
    </source>
</evidence>
<dbReference type="SUPFAM" id="SSF53681">
    <property type="entry name" value="Aspartate/glutamate racemase"/>
    <property type="match status" value="2"/>
</dbReference>
<protein>
    <recommendedName>
        <fullName evidence="2 7">Glutamate racemase</fullName>
        <ecNumber evidence="2 7">5.1.1.3</ecNumber>
    </recommendedName>
</protein>
<gene>
    <name evidence="7 8" type="primary">murI</name>
    <name evidence="8" type="ORF">EYH37_01705</name>
</gene>
<comment type="function">
    <text evidence="7">Provides the (R)-glutamate required for cell wall biosynthesis.</text>
</comment>
<dbReference type="Gene3D" id="3.40.50.1860">
    <property type="match status" value="2"/>
</dbReference>